<keyword evidence="3" id="KW-1185">Reference proteome</keyword>
<evidence type="ECO:0000313" key="2">
    <source>
        <dbReference type="EMBL" id="GFH12312.1"/>
    </source>
</evidence>
<sequence>MPCELAQPRATLTLGWQVGNDEAEGQQKGRSGADVGAEPLTTTLSKDTTGETASWPAFRPVRQAENNQPTTRQHRML</sequence>
<comment type="caution">
    <text evidence="2">The sequence shown here is derived from an EMBL/GenBank/DDBJ whole genome shotgun (WGS) entry which is preliminary data.</text>
</comment>
<proteinExistence type="predicted"/>
<gene>
    <name evidence="2" type="ORF">HaLaN_07969</name>
</gene>
<accession>A0A699Z9V5</accession>
<feature type="region of interest" description="Disordered" evidence="1">
    <location>
        <begin position="16"/>
        <end position="77"/>
    </location>
</feature>
<name>A0A699Z9V5_HAELA</name>
<evidence type="ECO:0000256" key="1">
    <source>
        <dbReference type="SAM" id="MobiDB-lite"/>
    </source>
</evidence>
<dbReference type="Proteomes" id="UP000485058">
    <property type="component" value="Unassembled WGS sequence"/>
</dbReference>
<reference evidence="2 3" key="1">
    <citation type="submission" date="2020-02" db="EMBL/GenBank/DDBJ databases">
        <title>Draft genome sequence of Haematococcus lacustris strain NIES-144.</title>
        <authorList>
            <person name="Morimoto D."/>
            <person name="Nakagawa S."/>
            <person name="Yoshida T."/>
            <person name="Sawayama S."/>
        </authorList>
    </citation>
    <scope>NUCLEOTIDE SEQUENCE [LARGE SCALE GENOMIC DNA]</scope>
    <source>
        <strain evidence="2 3">NIES-144</strain>
    </source>
</reference>
<feature type="compositionally biased region" description="Polar residues" evidence="1">
    <location>
        <begin position="40"/>
        <end position="52"/>
    </location>
</feature>
<dbReference type="AlphaFoldDB" id="A0A699Z9V5"/>
<protein>
    <submittedName>
        <fullName evidence="2">Uncharacterized protein</fullName>
    </submittedName>
</protein>
<feature type="non-terminal residue" evidence="2">
    <location>
        <position position="1"/>
    </location>
</feature>
<dbReference type="EMBL" id="BLLF01000490">
    <property type="protein sequence ID" value="GFH12312.1"/>
    <property type="molecule type" value="Genomic_DNA"/>
</dbReference>
<evidence type="ECO:0000313" key="3">
    <source>
        <dbReference type="Proteomes" id="UP000485058"/>
    </source>
</evidence>
<organism evidence="2 3">
    <name type="scientific">Haematococcus lacustris</name>
    <name type="common">Green alga</name>
    <name type="synonym">Haematococcus pluvialis</name>
    <dbReference type="NCBI Taxonomy" id="44745"/>
    <lineage>
        <taxon>Eukaryota</taxon>
        <taxon>Viridiplantae</taxon>
        <taxon>Chlorophyta</taxon>
        <taxon>core chlorophytes</taxon>
        <taxon>Chlorophyceae</taxon>
        <taxon>CS clade</taxon>
        <taxon>Chlamydomonadales</taxon>
        <taxon>Haematococcaceae</taxon>
        <taxon>Haematococcus</taxon>
    </lineage>
</organism>